<keyword evidence="3" id="KW-0238">DNA-binding</keyword>
<protein>
    <submittedName>
        <fullName evidence="6">LysR family transcriptional regulator</fullName>
    </submittedName>
</protein>
<comment type="caution">
    <text evidence="6">The sequence shown here is derived from an EMBL/GenBank/DDBJ whole genome shotgun (WGS) entry which is preliminary data.</text>
</comment>
<dbReference type="Proteomes" id="UP000244810">
    <property type="component" value="Unassembled WGS sequence"/>
</dbReference>
<evidence type="ECO:0000256" key="3">
    <source>
        <dbReference type="ARBA" id="ARBA00023125"/>
    </source>
</evidence>
<sequence length="300" mass="33002">MDTLASLDWSLVQAFLAVAETGSLSSAARQLGRSQPTLGRQIRTMEAQLGADLFHRQPRGLALTETGNALLSPARAMREAANAMALAAAGREERLEGSVRLTASVAVSVFHLPRILTAIRRAEPRIALELVPSDRSSNLLYREADIAIRMYRPTQQDLVTRHLGDTAIGAFASRDYIQRRGLPRGVAETATHDLIGQDRETLLLDGMRALGLPATKDMFAFRCDDVATSWQLIRAGAGIGFIQRSLGQRDPDLVEIDLGVSLPTLPVWLTAHEAMRRTPRIRRVWDLLAEALVPAMDLRR</sequence>
<dbReference type="Pfam" id="PF00126">
    <property type="entry name" value="HTH_1"/>
    <property type="match status" value="1"/>
</dbReference>
<dbReference type="InterPro" id="IPR036390">
    <property type="entry name" value="WH_DNA-bd_sf"/>
</dbReference>
<name>A0A2T7UTF5_9RHOB</name>
<evidence type="ECO:0000256" key="4">
    <source>
        <dbReference type="ARBA" id="ARBA00023163"/>
    </source>
</evidence>
<dbReference type="AlphaFoldDB" id="A0A2T7UTF5"/>
<evidence type="ECO:0000256" key="1">
    <source>
        <dbReference type="ARBA" id="ARBA00009437"/>
    </source>
</evidence>
<dbReference type="InterPro" id="IPR005119">
    <property type="entry name" value="LysR_subst-bd"/>
</dbReference>
<dbReference type="SUPFAM" id="SSF53850">
    <property type="entry name" value="Periplasmic binding protein-like II"/>
    <property type="match status" value="1"/>
</dbReference>
<comment type="similarity">
    <text evidence="1">Belongs to the LysR transcriptional regulatory family.</text>
</comment>
<dbReference type="InterPro" id="IPR000847">
    <property type="entry name" value="LysR_HTH_N"/>
</dbReference>
<dbReference type="Gene3D" id="3.40.190.290">
    <property type="match status" value="1"/>
</dbReference>
<dbReference type="PANTHER" id="PTHR30537:SF3">
    <property type="entry name" value="TRANSCRIPTIONAL REGULATORY PROTEIN"/>
    <property type="match status" value="1"/>
</dbReference>
<dbReference type="InterPro" id="IPR036388">
    <property type="entry name" value="WH-like_DNA-bd_sf"/>
</dbReference>
<keyword evidence="7" id="KW-1185">Reference proteome</keyword>
<reference evidence="6 7" key="1">
    <citation type="journal article" date="2011" name="Syst. Appl. Microbiol.">
        <title>Defluviimonas denitrificans gen. nov., sp. nov., and Pararhodobacter aggregans gen. nov., sp. nov., non-phototrophic Rhodobacteraceae from the biofilter of a marine aquaculture.</title>
        <authorList>
            <person name="Foesel B.U."/>
            <person name="Drake H.L."/>
            <person name="Schramm A."/>
        </authorList>
    </citation>
    <scope>NUCLEOTIDE SEQUENCE [LARGE SCALE GENOMIC DNA]</scope>
    <source>
        <strain evidence="6 7">D1-19</strain>
    </source>
</reference>
<dbReference type="EMBL" id="QDDR01000003">
    <property type="protein sequence ID" value="PVE48007.1"/>
    <property type="molecule type" value="Genomic_DNA"/>
</dbReference>
<evidence type="ECO:0000256" key="2">
    <source>
        <dbReference type="ARBA" id="ARBA00023015"/>
    </source>
</evidence>
<accession>A0A2T7UTF5</accession>
<dbReference type="PANTHER" id="PTHR30537">
    <property type="entry name" value="HTH-TYPE TRANSCRIPTIONAL REGULATOR"/>
    <property type="match status" value="1"/>
</dbReference>
<evidence type="ECO:0000259" key="5">
    <source>
        <dbReference type="PROSITE" id="PS50931"/>
    </source>
</evidence>
<keyword evidence="4" id="KW-0804">Transcription</keyword>
<dbReference type="GO" id="GO:0003700">
    <property type="term" value="F:DNA-binding transcription factor activity"/>
    <property type="evidence" value="ECO:0007669"/>
    <property type="project" value="InterPro"/>
</dbReference>
<dbReference type="RefSeq" id="WP_107751380.1">
    <property type="nucleotide sequence ID" value="NZ_QBKF01000004.1"/>
</dbReference>
<dbReference type="GO" id="GO:0006351">
    <property type="term" value="P:DNA-templated transcription"/>
    <property type="evidence" value="ECO:0007669"/>
    <property type="project" value="TreeGrafter"/>
</dbReference>
<dbReference type="FunFam" id="1.10.10.10:FF:000001">
    <property type="entry name" value="LysR family transcriptional regulator"/>
    <property type="match status" value="1"/>
</dbReference>
<dbReference type="Pfam" id="PF03466">
    <property type="entry name" value="LysR_substrate"/>
    <property type="match status" value="1"/>
</dbReference>
<evidence type="ECO:0000313" key="6">
    <source>
        <dbReference type="EMBL" id="PVE48007.1"/>
    </source>
</evidence>
<keyword evidence="2" id="KW-0805">Transcription regulation</keyword>
<dbReference type="SUPFAM" id="SSF46785">
    <property type="entry name" value="Winged helix' DNA-binding domain"/>
    <property type="match status" value="1"/>
</dbReference>
<evidence type="ECO:0000313" key="7">
    <source>
        <dbReference type="Proteomes" id="UP000244810"/>
    </source>
</evidence>
<dbReference type="PROSITE" id="PS50931">
    <property type="entry name" value="HTH_LYSR"/>
    <property type="match status" value="1"/>
</dbReference>
<dbReference type="Gene3D" id="1.10.10.10">
    <property type="entry name" value="Winged helix-like DNA-binding domain superfamily/Winged helix DNA-binding domain"/>
    <property type="match status" value="1"/>
</dbReference>
<gene>
    <name evidence="6" type="ORF">DDE23_07655</name>
</gene>
<dbReference type="InterPro" id="IPR058163">
    <property type="entry name" value="LysR-type_TF_proteobact-type"/>
</dbReference>
<dbReference type="PRINTS" id="PR00039">
    <property type="entry name" value="HTHLYSR"/>
</dbReference>
<feature type="domain" description="HTH lysR-type" evidence="5">
    <location>
        <begin position="7"/>
        <end position="64"/>
    </location>
</feature>
<proteinExistence type="inferred from homology"/>
<organism evidence="6 7">
    <name type="scientific">Pararhodobacter aggregans</name>
    <dbReference type="NCBI Taxonomy" id="404875"/>
    <lineage>
        <taxon>Bacteria</taxon>
        <taxon>Pseudomonadati</taxon>
        <taxon>Pseudomonadota</taxon>
        <taxon>Alphaproteobacteria</taxon>
        <taxon>Rhodobacterales</taxon>
        <taxon>Paracoccaceae</taxon>
        <taxon>Pararhodobacter</taxon>
    </lineage>
</organism>
<dbReference type="GO" id="GO:0043565">
    <property type="term" value="F:sequence-specific DNA binding"/>
    <property type="evidence" value="ECO:0007669"/>
    <property type="project" value="TreeGrafter"/>
</dbReference>
<dbReference type="OrthoDB" id="9798121at2"/>